<protein>
    <submittedName>
        <fullName evidence="3">Serine hydrolase domain-containing protein</fullName>
        <ecNumber evidence="3">3.1.1.103</ecNumber>
    </submittedName>
</protein>
<feature type="signal peptide" evidence="1">
    <location>
        <begin position="1"/>
        <end position="27"/>
    </location>
</feature>
<dbReference type="InterPro" id="IPR001466">
    <property type="entry name" value="Beta-lactam-related"/>
</dbReference>
<reference evidence="3" key="1">
    <citation type="submission" date="2023-06" db="EMBL/GenBank/DDBJ databases">
        <title>MT1 and MT2 Draft Genomes of Novel Species.</title>
        <authorList>
            <person name="Venkateswaran K."/>
        </authorList>
    </citation>
    <scope>NUCLEOTIDE SEQUENCE</scope>
    <source>
        <strain evidence="3">F6_8S_P_1B</strain>
    </source>
</reference>
<dbReference type="RefSeq" id="WP_301211647.1">
    <property type="nucleotide sequence ID" value="NZ_JAROCF010000001.1"/>
</dbReference>
<dbReference type="PANTHER" id="PTHR46825">
    <property type="entry name" value="D-ALANYL-D-ALANINE-CARBOXYPEPTIDASE/ENDOPEPTIDASE AMPH"/>
    <property type="match status" value="1"/>
</dbReference>
<keyword evidence="4" id="KW-1185">Reference proteome</keyword>
<feature type="chain" id="PRO_5046744561" evidence="1">
    <location>
        <begin position="28"/>
        <end position="420"/>
    </location>
</feature>
<evidence type="ECO:0000313" key="3">
    <source>
        <dbReference type="EMBL" id="MDN4613433.1"/>
    </source>
</evidence>
<keyword evidence="1" id="KW-0732">Signal</keyword>
<evidence type="ECO:0000256" key="1">
    <source>
        <dbReference type="SAM" id="SignalP"/>
    </source>
</evidence>
<accession>A0ABT8K7J9</accession>
<dbReference type="PANTHER" id="PTHR46825:SF7">
    <property type="entry name" value="D-ALANYL-D-ALANINE CARBOXYPEPTIDASE"/>
    <property type="match status" value="1"/>
</dbReference>
<comment type="caution">
    <text evidence="3">The sequence shown here is derived from an EMBL/GenBank/DDBJ whole genome shotgun (WGS) entry which is preliminary data.</text>
</comment>
<dbReference type="InterPro" id="IPR050491">
    <property type="entry name" value="AmpC-like"/>
</dbReference>
<feature type="domain" description="Beta-lactamase-related" evidence="2">
    <location>
        <begin position="78"/>
        <end position="373"/>
    </location>
</feature>
<evidence type="ECO:0000259" key="2">
    <source>
        <dbReference type="Pfam" id="PF00144"/>
    </source>
</evidence>
<evidence type="ECO:0000313" key="4">
    <source>
        <dbReference type="Proteomes" id="UP001174208"/>
    </source>
</evidence>
<organism evidence="3 4">
    <name type="scientific">Leifsonia williamsii</name>
    <dbReference type="NCBI Taxonomy" id="3035919"/>
    <lineage>
        <taxon>Bacteria</taxon>
        <taxon>Bacillati</taxon>
        <taxon>Actinomycetota</taxon>
        <taxon>Actinomycetes</taxon>
        <taxon>Micrococcales</taxon>
        <taxon>Microbacteriaceae</taxon>
        <taxon>Leifsonia</taxon>
    </lineage>
</organism>
<proteinExistence type="predicted"/>
<gene>
    <name evidence="3" type="ORF">P5G50_03105</name>
</gene>
<dbReference type="EMBL" id="JAROCF010000001">
    <property type="protein sequence ID" value="MDN4613433.1"/>
    <property type="molecule type" value="Genomic_DNA"/>
</dbReference>
<dbReference type="SUPFAM" id="SSF56601">
    <property type="entry name" value="beta-lactamase/transpeptidase-like"/>
    <property type="match status" value="1"/>
</dbReference>
<dbReference type="InterPro" id="IPR012338">
    <property type="entry name" value="Beta-lactam/transpept-like"/>
</dbReference>
<dbReference type="Pfam" id="PF00144">
    <property type="entry name" value="Beta-lactamase"/>
    <property type="match status" value="1"/>
</dbReference>
<keyword evidence="3" id="KW-0378">Hydrolase</keyword>
<dbReference type="Gene3D" id="3.40.710.10">
    <property type="entry name" value="DD-peptidase/beta-lactamase superfamily"/>
    <property type="match status" value="1"/>
</dbReference>
<dbReference type="GO" id="GO:0016787">
    <property type="term" value="F:hydrolase activity"/>
    <property type="evidence" value="ECO:0007669"/>
    <property type="project" value="UniProtKB-KW"/>
</dbReference>
<dbReference type="PROSITE" id="PS51257">
    <property type="entry name" value="PROKAR_LIPOPROTEIN"/>
    <property type="match status" value="1"/>
</dbReference>
<sequence>MRRAVLSAVAGAIALTLAACTSSPGGAGLPSQHEASLPRETSTKMSETLKEAVRLADASAGFAGVWAPWAGTWTAAEGTTTREGSKPATESMTFRIGQNTIPMTCTVLLKLVDEGKVELDDQLTKWLPGMVGVEGVTLRELCANTSGIADYQGQLGREFLTNPTRQWPPLELASDGVAAPRYGKPGQAYGSSQTNAILLGMALQNASGSSAADLFESELFGPLDMKATVLPPASTLTVPGAHPDGYVSIPDAAGNPVCQTVTDVSRLSPSMGWTAGGVVSNLADLKTFTQALAAGSLLSEKSTAEQRKGITNGASWQKYGLGVQQLGPLHGSSGSIPGYTSAMYADPASGLTVVVALNNSTPGAAFARALAQRLASIASKVPAETKGAKVVESLPWSEAQMAAAMKKAAPCPAKEEPAKK</sequence>
<name>A0ABT8K7J9_9MICO</name>
<dbReference type="EC" id="3.1.1.103" evidence="3"/>
<dbReference type="Proteomes" id="UP001174208">
    <property type="component" value="Unassembled WGS sequence"/>
</dbReference>